<proteinExistence type="predicted"/>
<name>A0A4V2UJM7_9GAMM</name>
<evidence type="ECO:0000313" key="3">
    <source>
        <dbReference type="Proteomes" id="UP000295793"/>
    </source>
</evidence>
<keyword evidence="3" id="KW-1185">Reference proteome</keyword>
<reference evidence="2 3" key="1">
    <citation type="submission" date="2019-03" db="EMBL/GenBank/DDBJ databases">
        <title>Genomic Encyclopedia of Archaeal and Bacterial Type Strains, Phase II (KMG-II): from individual species to whole genera.</title>
        <authorList>
            <person name="Goeker M."/>
        </authorList>
    </citation>
    <scope>NUCLEOTIDE SEQUENCE [LARGE SCALE GENOMIC DNA]</scope>
    <source>
        <strain evidence="2 3">DSM 15388</strain>
    </source>
</reference>
<accession>A0A4V2UJM7</accession>
<protein>
    <recommendedName>
        <fullName evidence="4">ATP-dependent helicase</fullName>
    </recommendedName>
</protein>
<dbReference type="Proteomes" id="UP000295793">
    <property type="component" value="Unassembled WGS sequence"/>
</dbReference>
<comment type="caution">
    <text evidence="2">The sequence shown here is derived from an EMBL/GenBank/DDBJ whole genome shotgun (WGS) entry which is preliminary data.</text>
</comment>
<evidence type="ECO:0000256" key="1">
    <source>
        <dbReference type="SAM" id="Phobius"/>
    </source>
</evidence>
<sequence length="36" mass="4124">MYMDTIVFAGFGTVGLMIAFFGGVYYFLRKDAQKHK</sequence>
<dbReference type="InterPro" id="IPR048085">
    <property type="entry name" value="Cyt_ox_CcoM-like"/>
</dbReference>
<dbReference type="NCBIfam" id="NF041600">
    <property type="entry name" value="cyt_ox_CcoM"/>
    <property type="match status" value="1"/>
</dbReference>
<dbReference type="AlphaFoldDB" id="A0A4V2UJM7"/>
<keyword evidence="1" id="KW-0812">Transmembrane</keyword>
<keyword evidence="1" id="KW-1133">Transmembrane helix</keyword>
<organism evidence="2 3">
    <name type="scientific">Reinekea marinisedimentorum</name>
    <dbReference type="NCBI Taxonomy" id="230495"/>
    <lineage>
        <taxon>Bacteria</taxon>
        <taxon>Pseudomonadati</taxon>
        <taxon>Pseudomonadota</taxon>
        <taxon>Gammaproteobacteria</taxon>
        <taxon>Oceanospirillales</taxon>
        <taxon>Saccharospirillaceae</taxon>
        <taxon>Reinekea</taxon>
    </lineage>
</organism>
<feature type="transmembrane region" description="Helical" evidence="1">
    <location>
        <begin position="6"/>
        <end position="28"/>
    </location>
</feature>
<dbReference type="EMBL" id="SLZR01000008">
    <property type="protein sequence ID" value="TCS40759.1"/>
    <property type="molecule type" value="Genomic_DNA"/>
</dbReference>
<gene>
    <name evidence="2" type="ORF">BCF53_108124</name>
</gene>
<evidence type="ECO:0000313" key="2">
    <source>
        <dbReference type="EMBL" id="TCS40759.1"/>
    </source>
</evidence>
<evidence type="ECO:0008006" key="4">
    <source>
        <dbReference type="Google" id="ProtNLM"/>
    </source>
</evidence>
<keyword evidence="1" id="KW-0472">Membrane</keyword>